<dbReference type="InterPro" id="IPR036951">
    <property type="entry name" value="ArAA_hydroxylase_sf"/>
</dbReference>
<dbReference type="NCBIfam" id="TIGR01267">
    <property type="entry name" value="Phe4hydrox_mono"/>
    <property type="match status" value="1"/>
</dbReference>
<dbReference type="AlphaFoldDB" id="A0A1G9U815"/>
<dbReference type="InterPro" id="IPR019774">
    <property type="entry name" value="Aromatic-AA_hydroxylase_C"/>
</dbReference>
<evidence type="ECO:0000256" key="8">
    <source>
        <dbReference type="ARBA" id="ARBA00023002"/>
    </source>
</evidence>
<feature type="domain" description="Biopterin-dependent aromatic amino acid hydroxylase family profile" evidence="14">
    <location>
        <begin position="1"/>
        <end position="293"/>
    </location>
</feature>
<keyword evidence="16" id="KW-1185">Reference proteome</keyword>
<comment type="cofactor">
    <cofactor evidence="2 13">
        <name>Fe(2+)</name>
        <dbReference type="ChEBI" id="CHEBI:29033"/>
    </cofactor>
</comment>
<sequence>MPVNDPVVAEQTPAADFTIEQKWDRYSTEEHAIWTTLYERQMKILGNRAVPEFFKGLELLNLNEGGIPDFRRINEKLEALTGWTVVTVPGLIPEKEFFEHLANRRFVSGRFIRDGEKLDYLPEPDIFHDVFGHVPLLSLPVFADYMAAYGRGGLRSIGFDAIKQITRLYWYTVEFGLINTPEGRRIYGAGIVSSRAESIFSLEARSPNRIHFDIERIMRTDYRYDDFQQSYFVIDSFEELMEATYQDFESIYQRLRGQSDLKPSQIIQGDKVYSKGSQEYALAGGLLKQAAAL</sequence>
<feature type="binding site" evidence="13">
    <location>
        <position position="133"/>
    </location>
    <ligand>
        <name>Fe cation</name>
        <dbReference type="ChEBI" id="CHEBI:24875"/>
    </ligand>
</feature>
<keyword evidence="8" id="KW-0560">Oxidoreductase</keyword>
<dbReference type="PANTHER" id="PTHR11473">
    <property type="entry name" value="AROMATIC AMINO ACID HYDROXYLASE"/>
    <property type="match status" value="1"/>
</dbReference>
<feature type="binding site" evidence="13">
    <location>
        <position position="174"/>
    </location>
    <ligand>
        <name>Fe cation</name>
        <dbReference type="ChEBI" id="CHEBI:24875"/>
    </ligand>
</feature>
<dbReference type="EC" id="1.14.16.1" evidence="5"/>
<comment type="similarity">
    <text evidence="4">Belongs to the biopterin-dependent aromatic amino acid hydroxylase family.</text>
</comment>
<accession>A0A1G9U815</accession>
<dbReference type="PRINTS" id="PR00372">
    <property type="entry name" value="FYWHYDRXLASE"/>
</dbReference>
<dbReference type="InterPro" id="IPR018301">
    <property type="entry name" value="ArAA_hydroxylase_Fe/CU_BS"/>
</dbReference>
<evidence type="ECO:0000256" key="9">
    <source>
        <dbReference type="ARBA" id="ARBA00023004"/>
    </source>
</evidence>
<evidence type="ECO:0000256" key="6">
    <source>
        <dbReference type="ARBA" id="ARBA00020276"/>
    </source>
</evidence>
<dbReference type="InterPro" id="IPR005960">
    <property type="entry name" value="Phe-4-hydroxylase_mono"/>
</dbReference>
<dbReference type="EMBL" id="FNHG01000014">
    <property type="protein sequence ID" value="SDM55824.1"/>
    <property type="molecule type" value="Genomic_DNA"/>
</dbReference>
<dbReference type="PANTHER" id="PTHR11473:SF24">
    <property type="entry name" value="PHENYLALANINE-4-HYDROXYLASE"/>
    <property type="match status" value="1"/>
</dbReference>
<dbReference type="InterPro" id="IPR001273">
    <property type="entry name" value="ArAA_hydroxylase"/>
</dbReference>
<evidence type="ECO:0000256" key="13">
    <source>
        <dbReference type="PIRSR" id="PIRSR601273-2"/>
    </source>
</evidence>
<evidence type="ECO:0000256" key="7">
    <source>
        <dbReference type="ARBA" id="ARBA00022723"/>
    </source>
</evidence>
<evidence type="ECO:0000259" key="14">
    <source>
        <dbReference type="PROSITE" id="PS51410"/>
    </source>
</evidence>
<dbReference type="GO" id="GO:0004505">
    <property type="term" value="F:phenylalanine 4-monooxygenase activity"/>
    <property type="evidence" value="ECO:0007669"/>
    <property type="project" value="UniProtKB-EC"/>
</dbReference>
<protein>
    <recommendedName>
        <fullName evidence="6">Phenylalanine-4-hydroxylase</fullName>
        <ecNumber evidence="5">1.14.16.1</ecNumber>
    </recommendedName>
    <alternativeName>
        <fullName evidence="12">Phe-4-monooxygenase</fullName>
    </alternativeName>
</protein>
<evidence type="ECO:0000256" key="2">
    <source>
        <dbReference type="ARBA" id="ARBA00001954"/>
    </source>
</evidence>
<name>A0A1G9U815_9PROT</name>
<keyword evidence="11" id="KW-0585">Phenylalanine catabolism</keyword>
<dbReference type="InterPro" id="IPR036329">
    <property type="entry name" value="Aro-AA_hydroxylase_C_sf"/>
</dbReference>
<feature type="binding site" evidence="13">
    <location>
        <position position="128"/>
    </location>
    <ligand>
        <name>Fe cation</name>
        <dbReference type="ChEBI" id="CHEBI:24875"/>
    </ligand>
</feature>
<comment type="catalytic activity">
    <reaction evidence="1">
        <text>(6R)-L-erythro-5,6,7,8-tetrahydrobiopterin + L-phenylalanine + O2 = (4aS,6R)-4a-hydroxy-L-erythro-5,6,7,8-tetrahydrobiopterin + L-tyrosine</text>
        <dbReference type="Rhea" id="RHEA:20273"/>
        <dbReference type="ChEBI" id="CHEBI:15379"/>
        <dbReference type="ChEBI" id="CHEBI:15642"/>
        <dbReference type="ChEBI" id="CHEBI:58095"/>
        <dbReference type="ChEBI" id="CHEBI:58315"/>
        <dbReference type="ChEBI" id="CHEBI:59560"/>
        <dbReference type="EC" id="1.14.16.1"/>
    </reaction>
</comment>
<dbReference type="Gene3D" id="1.10.800.10">
    <property type="entry name" value="Aromatic amino acid hydroxylase"/>
    <property type="match status" value="1"/>
</dbReference>
<evidence type="ECO:0000256" key="4">
    <source>
        <dbReference type="ARBA" id="ARBA00009712"/>
    </source>
</evidence>
<evidence type="ECO:0000256" key="12">
    <source>
        <dbReference type="ARBA" id="ARBA00029922"/>
    </source>
</evidence>
<organism evidence="15 16">
    <name type="scientific">Maricaulis salignorans</name>
    <dbReference type="NCBI Taxonomy" id="144026"/>
    <lineage>
        <taxon>Bacteria</taxon>
        <taxon>Pseudomonadati</taxon>
        <taxon>Pseudomonadota</taxon>
        <taxon>Alphaproteobacteria</taxon>
        <taxon>Maricaulales</taxon>
        <taxon>Maricaulaceae</taxon>
        <taxon>Maricaulis</taxon>
    </lineage>
</organism>
<evidence type="ECO:0000256" key="11">
    <source>
        <dbReference type="ARBA" id="ARBA00023232"/>
    </source>
</evidence>
<dbReference type="GO" id="GO:0006559">
    <property type="term" value="P:L-phenylalanine catabolic process"/>
    <property type="evidence" value="ECO:0007669"/>
    <property type="project" value="UniProtKB-UniPathway"/>
</dbReference>
<dbReference type="GO" id="GO:0005506">
    <property type="term" value="F:iron ion binding"/>
    <property type="evidence" value="ECO:0007669"/>
    <property type="project" value="InterPro"/>
</dbReference>
<gene>
    <name evidence="15" type="ORF">SAMN04488568_11424</name>
</gene>
<keyword evidence="10" id="KW-0503">Monooxygenase</keyword>
<reference evidence="15 16" key="1">
    <citation type="submission" date="2016-10" db="EMBL/GenBank/DDBJ databases">
        <authorList>
            <person name="de Groot N.N."/>
        </authorList>
    </citation>
    <scope>NUCLEOTIDE SEQUENCE [LARGE SCALE GENOMIC DNA]</scope>
    <source>
        <strain evidence="15 16">DSM 16077</strain>
    </source>
</reference>
<evidence type="ECO:0000256" key="3">
    <source>
        <dbReference type="ARBA" id="ARBA00005088"/>
    </source>
</evidence>
<comment type="pathway">
    <text evidence="3">Amino-acid degradation; L-phenylalanine degradation; acetoacetate and fumarate from L-phenylalanine: step 1/6.</text>
</comment>
<dbReference type="OrthoDB" id="9780502at2"/>
<dbReference type="PROSITE" id="PS51410">
    <property type="entry name" value="BH4_AAA_HYDROXYL_2"/>
    <property type="match status" value="1"/>
</dbReference>
<dbReference type="RefSeq" id="WP_091770731.1">
    <property type="nucleotide sequence ID" value="NZ_FNHG01000014.1"/>
</dbReference>
<dbReference type="NCBIfam" id="NF008877">
    <property type="entry name" value="PRK11913.1-2"/>
    <property type="match status" value="1"/>
</dbReference>
<dbReference type="STRING" id="144026.SAMN04488568_11424"/>
<evidence type="ECO:0000256" key="10">
    <source>
        <dbReference type="ARBA" id="ARBA00023033"/>
    </source>
</evidence>
<evidence type="ECO:0000313" key="16">
    <source>
        <dbReference type="Proteomes" id="UP000199759"/>
    </source>
</evidence>
<dbReference type="Pfam" id="PF00351">
    <property type="entry name" value="Biopterin_H"/>
    <property type="match status" value="1"/>
</dbReference>
<dbReference type="SUPFAM" id="SSF56534">
    <property type="entry name" value="Aromatic aminoacid monoxygenases, catalytic and oligomerization domains"/>
    <property type="match status" value="1"/>
</dbReference>
<keyword evidence="9 13" id="KW-0408">Iron</keyword>
<dbReference type="PROSITE" id="PS00367">
    <property type="entry name" value="BH4_AAA_HYDROXYL_1"/>
    <property type="match status" value="1"/>
</dbReference>
<keyword evidence="7 13" id="KW-0479">Metal-binding</keyword>
<proteinExistence type="inferred from homology"/>
<evidence type="ECO:0000313" key="15">
    <source>
        <dbReference type="EMBL" id="SDM55824.1"/>
    </source>
</evidence>
<evidence type="ECO:0000256" key="1">
    <source>
        <dbReference type="ARBA" id="ARBA00001060"/>
    </source>
</evidence>
<dbReference type="UniPathway" id="UPA00139">
    <property type="reaction ID" value="UER00337"/>
</dbReference>
<dbReference type="CDD" id="cd03348">
    <property type="entry name" value="pro_PheOH"/>
    <property type="match status" value="1"/>
</dbReference>
<evidence type="ECO:0000256" key="5">
    <source>
        <dbReference type="ARBA" id="ARBA00011995"/>
    </source>
</evidence>
<dbReference type="Proteomes" id="UP000199759">
    <property type="component" value="Unassembled WGS sequence"/>
</dbReference>